<dbReference type="Proteomes" id="UP001595455">
    <property type="component" value="Unassembled WGS sequence"/>
</dbReference>
<feature type="region of interest" description="Disordered" evidence="1">
    <location>
        <begin position="1"/>
        <end position="56"/>
    </location>
</feature>
<sequence>MSNQIMASPSVTSDEHGATIDYGHGVVEHTRETQKEAEDRIKKEVEDRGEKPSNSQ</sequence>
<protein>
    <submittedName>
        <fullName evidence="2">Uncharacterized protein</fullName>
    </submittedName>
</protein>
<dbReference type="RefSeq" id="WP_171405201.1">
    <property type="nucleotide sequence ID" value="NZ_JBHRSF010000012.1"/>
</dbReference>
<feature type="compositionally biased region" description="Basic and acidic residues" evidence="1">
    <location>
        <begin position="26"/>
        <end position="56"/>
    </location>
</feature>
<reference evidence="3" key="1">
    <citation type="journal article" date="2019" name="Int. J. Syst. Evol. Microbiol.">
        <title>The Global Catalogue of Microorganisms (GCM) 10K type strain sequencing project: providing services to taxonomists for standard genome sequencing and annotation.</title>
        <authorList>
            <consortium name="The Broad Institute Genomics Platform"/>
            <consortium name="The Broad Institute Genome Sequencing Center for Infectious Disease"/>
            <person name="Wu L."/>
            <person name="Ma J."/>
        </authorList>
    </citation>
    <scope>NUCLEOTIDE SEQUENCE [LARGE SCALE GENOMIC DNA]</scope>
    <source>
        <strain evidence="3">KCTC 62575</strain>
    </source>
</reference>
<gene>
    <name evidence="2" type="ORF">ACFODO_06645</name>
</gene>
<dbReference type="EMBL" id="JBHRSF010000012">
    <property type="protein sequence ID" value="MFC2994950.1"/>
    <property type="molecule type" value="Genomic_DNA"/>
</dbReference>
<evidence type="ECO:0000256" key="1">
    <source>
        <dbReference type="SAM" id="MobiDB-lite"/>
    </source>
</evidence>
<evidence type="ECO:0000313" key="2">
    <source>
        <dbReference type="EMBL" id="MFC2994950.1"/>
    </source>
</evidence>
<evidence type="ECO:0000313" key="3">
    <source>
        <dbReference type="Proteomes" id="UP001595455"/>
    </source>
</evidence>
<organism evidence="2 3">
    <name type="scientific">Acinetobacter sichuanensis</name>
    <dbReference type="NCBI Taxonomy" id="2136183"/>
    <lineage>
        <taxon>Bacteria</taxon>
        <taxon>Pseudomonadati</taxon>
        <taxon>Pseudomonadota</taxon>
        <taxon>Gammaproteobacteria</taxon>
        <taxon>Moraxellales</taxon>
        <taxon>Moraxellaceae</taxon>
        <taxon>Acinetobacter</taxon>
    </lineage>
</organism>
<keyword evidence="3" id="KW-1185">Reference proteome</keyword>
<proteinExistence type="predicted"/>
<comment type="caution">
    <text evidence="2">The sequence shown here is derived from an EMBL/GenBank/DDBJ whole genome shotgun (WGS) entry which is preliminary data.</text>
</comment>
<accession>A0ABV7BBZ6</accession>
<name>A0ABV7BBZ6_9GAMM</name>
<feature type="compositionally biased region" description="Polar residues" evidence="1">
    <location>
        <begin position="1"/>
        <end position="12"/>
    </location>
</feature>